<dbReference type="Proteomes" id="UP000249239">
    <property type="component" value="Unassembled WGS sequence"/>
</dbReference>
<comment type="caution">
    <text evidence="9">The sequence shown here is derived from an EMBL/GenBank/DDBJ whole genome shotgun (WGS) entry which is preliminary data.</text>
</comment>
<keyword evidence="9" id="KW-0449">Lipoprotein</keyword>
<sequence>MAFSIASPTTKLNAMLSLRLAFRNLMGAGLRTWLNVFVLSVAFVVIVFYNGMLDGWNQQAKADTRAWETGSGQLWHAQYNPFDAYCLEDAHALLPPAYEQSIDEGDITPVLITQATAYRDNRMQNILLKGIAPEQIVVKLPTHLLDDAHEEMPHVIIGKRMAAASHLTVHDTLLIRWRDRHGTFDACQVIVAGIFGSNVPTIDNGQMWMNLTRLQQMTGLSGHATLMIAGPGYQHTPQPGWIFKDDTELLKEFSDIIRAKKWSSSVIYGLLLAIALLAIFDTQVLSIFRRQKEIGTYIALGLTRGHVVGLFTLEGSAQSLLAIIVGTLWGLPLLWALHVNGIAMPGAADEMGLTIGEKIVPVYSFAMVAASIVLVTVSATLVSYLPTRKILHLHPTDALKGKLI</sequence>
<protein>
    <submittedName>
        <fullName evidence="9">ABC-type lipoprotein release transport system permease subunit</fullName>
    </submittedName>
</protein>
<feature type="transmembrane region" description="Helical" evidence="7">
    <location>
        <begin position="294"/>
        <end position="313"/>
    </location>
</feature>
<comment type="similarity">
    <text evidence="2">Belongs to the ABC-4 integral membrane protein family. LolC/E subfamily.</text>
</comment>
<evidence type="ECO:0000256" key="4">
    <source>
        <dbReference type="ARBA" id="ARBA00022692"/>
    </source>
</evidence>
<evidence type="ECO:0000256" key="7">
    <source>
        <dbReference type="SAM" id="Phobius"/>
    </source>
</evidence>
<evidence type="ECO:0000313" key="9">
    <source>
        <dbReference type="EMBL" id="PZX20289.1"/>
    </source>
</evidence>
<dbReference type="InterPro" id="IPR051447">
    <property type="entry name" value="Lipoprotein-release_system"/>
</dbReference>
<feature type="transmembrane region" description="Helical" evidence="7">
    <location>
        <begin position="266"/>
        <end position="288"/>
    </location>
</feature>
<name>A0A2W7QEF1_9BACT</name>
<organism evidence="9 10">
    <name type="scientific">Breznakibacter xylanolyticus</name>
    <dbReference type="NCBI Taxonomy" id="990"/>
    <lineage>
        <taxon>Bacteria</taxon>
        <taxon>Pseudomonadati</taxon>
        <taxon>Bacteroidota</taxon>
        <taxon>Bacteroidia</taxon>
        <taxon>Marinilabiliales</taxon>
        <taxon>Marinilabiliaceae</taxon>
        <taxon>Breznakibacter</taxon>
    </lineage>
</organism>
<feature type="transmembrane region" description="Helical" evidence="7">
    <location>
        <begin position="363"/>
        <end position="385"/>
    </location>
</feature>
<dbReference type="PANTHER" id="PTHR30489:SF0">
    <property type="entry name" value="LIPOPROTEIN-RELEASING SYSTEM TRANSMEMBRANE PROTEIN LOLE"/>
    <property type="match status" value="1"/>
</dbReference>
<dbReference type="RefSeq" id="WP_221621239.1">
    <property type="nucleotide sequence ID" value="NZ_QKZK01000002.1"/>
</dbReference>
<feature type="domain" description="ABC3 transporter permease C-terminal" evidence="8">
    <location>
        <begin position="266"/>
        <end position="395"/>
    </location>
</feature>
<dbReference type="GO" id="GO:0098797">
    <property type="term" value="C:plasma membrane protein complex"/>
    <property type="evidence" value="ECO:0007669"/>
    <property type="project" value="TreeGrafter"/>
</dbReference>
<evidence type="ECO:0000256" key="5">
    <source>
        <dbReference type="ARBA" id="ARBA00022989"/>
    </source>
</evidence>
<dbReference type="GO" id="GO:0044874">
    <property type="term" value="P:lipoprotein localization to outer membrane"/>
    <property type="evidence" value="ECO:0007669"/>
    <property type="project" value="TreeGrafter"/>
</dbReference>
<dbReference type="PANTHER" id="PTHR30489">
    <property type="entry name" value="LIPOPROTEIN-RELEASING SYSTEM TRANSMEMBRANE PROTEIN LOLE"/>
    <property type="match status" value="1"/>
</dbReference>
<feature type="transmembrane region" description="Helical" evidence="7">
    <location>
        <begin position="32"/>
        <end position="51"/>
    </location>
</feature>
<evidence type="ECO:0000256" key="2">
    <source>
        <dbReference type="ARBA" id="ARBA00005236"/>
    </source>
</evidence>
<comment type="subcellular location">
    <subcellularLocation>
        <location evidence="1">Cell membrane</location>
        <topology evidence="1">Multi-pass membrane protein</topology>
    </subcellularLocation>
</comment>
<keyword evidence="3" id="KW-1003">Cell membrane</keyword>
<accession>A0A2W7QEF1</accession>
<dbReference type="Pfam" id="PF02687">
    <property type="entry name" value="FtsX"/>
    <property type="match status" value="1"/>
</dbReference>
<proteinExistence type="inferred from homology"/>
<keyword evidence="5 7" id="KW-1133">Transmembrane helix</keyword>
<keyword evidence="6 7" id="KW-0472">Membrane</keyword>
<evidence type="ECO:0000256" key="1">
    <source>
        <dbReference type="ARBA" id="ARBA00004651"/>
    </source>
</evidence>
<reference evidence="9 10" key="1">
    <citation type="submission" date="2018-06" db="EMBL/GenBank/DDBJ databases">
        <title>Genomic Encyclopedia of Archaeal and Bacterial Type Strains, Phase II (KMG-II): from individual species to whole genera.</title>
        <authorList>
            <person name="Goeker M."/>
        </authorList>
    </citation>
    <scope>NUCLEOTIDE SEQUENCE [LARGE SCALE GENOMIC DNA]</scope>
    <source>
        <strain evidence="9 10">DSM 6779</strain>
    </source>
</reference>
<keyword evidence="4 7" id="KW-0812">Transmembrane</keyword>
<dbReference type="EMBL" id="QKZK01000002">
    <property type="protein sequence ID" value="PZX20289.1"/>
    <property type="molecule type" value="Genomic_DNA"/>
</dbReference>
<dbReference type="InterPro" id="IPR003838">
    <property type="entry name" value="ABC3_permease_C"/>
</dbReference>
<evidence type="ECO:0000256" key="3">
    <source>
        <dbReference type="ARBA" id="ARBA00022475"/>
    </source>
</evidence>
<evidence type="ECO:0000256" key="6">
    <source>
        <dbReference type="ARBA" id="ARBA00023136"/>
    </source>
</evidence>
<evidence type="ECO:0000313" key="10">
    <source>
        <dbReference type="Proteomes" id="UP000249239"/>
    </source>
</evidence>
<keyword evidence="10" id="KW-1185">Reference proteome</keyword>
<dbReference type="AlphaFoldDB" id="A0A2W7QEF1"/>
<evidence type="ECO:0000259" key="8">
    <source>
        <dbReference type="Pfam" id="PF02687"/>
    </source>
</evidence>
<gene>
    <name evidence="9" type="ORF">LX69_00286</name>
</gene>
<feature type="transmembrane region" description="Helical" evidence="7">
    <location>
        <begin position="320"/>
        <end position="343"/>
    </location>
</feature>